<protein>
    <submittedName>
        <fullName evidence="2">Clathrin heavy chain linker domain-containing protein 1-like</fullName>
    </submittedName>
</protein>
<proteinExistence type="predicted"/>
<gene>
    <name evidence="2" type="primary">LOC106802856</name>
</gene>
<evidence type="ECO:0000313" key="2">
    <source>
        <dbReference type="RefSeq" id="XP_014647772.1"/>
    </source>
</evidence>
<dbReference type="RefSeq" id="XP_014647772.1">
    <property type="nucleotide sequence ID" value="XM_014792286.1"/>
</dbReference>
<evidence type="ECO:0000313" key="1">
    <source>
        <dbReference type="Proteomes" id="UP000694910"/>
    </source>
</evidence>
<accession>A0ABM1D7J1</accession>
<sequence>MDFSFFLSDDLMQLIKLCPHTELIQCLTKEWNGKPPSLSFGLAILYLFSADMKTVGIKLLQEINKGGKDAVEYLMINDPFCSLESWQEMADICLQNGFDKLSNNIMSILRSQAGVTEISEEDDTLNLMEHVFW</sequence>
<dbReference type="GeneID" id="106802856"/>
<keyword evidence="1" id="KW-1185">Reference proteome</keyword>
<name>A0ABM1D7J1_CERSS</name>
<dbReference type="Proteomes" id="UP000694910">
    <property type="component" value="Unplaced"/>
</dbReference>
<reference evidence="2" key="1">
    <citation type="submission" date="2025-08" db="UniProtKB">
        <authorList>
            <consortium name="RefSeq"/>
        </authorList>
    </citation>
    <scope>IDENTIFICATION</scope>
</reference>
<organism evidence="1 2">
    <name type="scientific">Ceratotherium simum simum</name>
    <name type="common">Southern white rhinoceros</name>
    <dbReference type="NCBI Taxonomy" id="73337"/>
    <lineage>
        <taxon>Eukaryota</taxon>
        <taxon>Metazoa</taxon>
        <taxon>Chordata</taxon>
        <taxon>Craniata</taxon>
        <taxon>Vertebrata</taxon>
        <taxon>Euteleostomi</taxon>
        <taxon>Mammalia</taxon>
        <taxon>Eutheria</taxon>
        <taxon>Laurasiatheria</taxon>
        <taxon>Perissodactyla</taxon>
        <taxon>Rhinocerotidae</taxon>
        <taxon>Ceratotherium</taxon>
    </lineage>
</organism>